<reference evidence="1 2" key="1">
    <citation type="submission" date="2018-08" db="EMBL/GenBank/DDBJ databases">
        <title>Meiothermus terrae DSM 26712 genome sequencing project.</title>
        <authorList>
            <person name="Da Costa M.S."/>
            <person name="Albuquerque L."/>
            <person name="Raposo P."/>
            <person name="Froufe H.J.C."/>
            <person name="Barroso C.S."/>
            <person name="Egas C."/>
        </authorList>
    </citation>
    <scope>NUCLEOTIDE SEQUENCE [LARGE SCALE GENOMIC DNA]</scope>
    <source>
        <strain evidence="1 2">DSM 26712</strain>
    </source>
</reference>
<accession>A0A399ETR5</accession>
<evidence type="ECO:0000313" key="2">
    <source>
        <dbReference type="Proteomes" id="UP000265715"/>
    </source>
</evidence>
<keyword evidence="2" id="KW-1185">Reference proteome</keyword>
<gene>
    <name evidence="1" type="ORF">Mterra_01287</name>
</gene>
<organism evidence="1 2">
    <name type="scientific">Calidithermus terrae</name>
    <dbReference type="NCBI Taxonomy" id="1408545"/>
    <lineage>
        <taxon>Bacteria</taxon>
        <taxon>Thermotogati</taxon>
        <taxon>Deinococcota</taxon>
        <taxon>Deinococci</taxon>
        <taxon>Thermales</taxon>
        <taxon>Thermaceae</taxon>
        <taxon>Calidithermus</taxon>
    </lineage>
</organism>
<dbReference type="Proteomes" id="UP000265715">
    <property type="component" value="Unassembled WGS sequence"/>
</dbReference>
<proteinExistence type="predicted"/>
<evidence type="ECO:0000313" key="1">
    <source>
        <dbReference type="EMBL" id="RIH87105.1"/>
    </source>
</evidence>
<name>A0A399ETR5_9DEIN</name>
<dbReference type="AlphaFoldDB" id="A0A399ETR5"/>
<protein>
    <submittedName>
        <fullName evidence="1">Uncharacterized protein</fullName>
    </submittedName>
</protein>
<comment type="caution">
    <text evidence="1">The sequence shown here is derived from an EMBL/GenBank/DDBJ whole genome shotgun (WGS) entry which is preliminary data.</text>
</comment>
<dbReference type="EMBL" id="QXDL01000039">
    <property type="protein sequence ID" value="RIH87105.1"/>
    <property type="molecule type" value="Genomic_DNA"/>
</dbReference>
<sequence>MPKTAKPGDYPLRFEGDVYFCNTDKGLCLKQKATAQGILRVGRQGQDRVGVMEIRADRPFGF</sequence>